<dbReference type="GO" id="GO:0006629">
    <property type="term" value="P:lipid metabolic process"/>
    <property type="evidence" value="ECO:0007669"/>
    <property type="project" value="InterPro"/>
</dbReference>
<dbReference type="HOGENOM" id="CLU_2103050_0_0_1"/>
<sequence>TTGFCAILYTNTSSTKKTVSCCNQLKFVVSFSFQNQCKKNAATNCMKLKVYKQIMTKTVTQIKSFGYNAESHNVHISDGYIITMQRIVPTAQNRVPVLLLPGGSCTPMTYLEHRNA</sequence>
<dbReference type="EMBL" id="JH432202">
    <property type="status" value="NOT_ANNOTATED_CDS"/>
    <property type="molecule type" value="Genomic_DNA"/>
</dbReference>
<dbReference type="SUPFAM" id="SSF53474">
    <property type="entry name" value="alpha/beta-Hydrolases"/>
    <property type="match status" value="1"/>
</dbReference>
<dbReference type="EnsemblMetazoa" id="SMAR013320-RA">
    <property type="protein sequence ID" value="SMAR013320-PA"/>
    <property type="gene ID" value="SMAR013320"/>
</dbReference>
<evidence type="ECO:0000313" key="3">
    <source>
        <dbReference type="Proteomes" id="UP000014500"/>
    </source>
</evidence>
<dbReference type="Proteomes" id="UP000014500">
    <property type="component" value="Unassembled WGS sequence"/>
</dbReference>
<evidence type="ECO:0000259" key="1">
    <source>
        <dbReference type="Pfam" id="PF04083"/>
    </source>
</evidence>
<keyword evidence="3" id="KW-1185">Reference proteome</keyword>
<reference evidence="3" key="1">
    <citation type="submission" date="2011-05" db="EMBL/GenBank/DDBJ databases">
        <authorList>
            <person name="Richards S.R."/>
            <person name="Qu J."/>
            <person name="Jiang H."/>
            <person name="Jhangiani S.N."/>
            <person name="Agravi P."/>
            <person name="Goodspeed R."/>
            <person name="Gross S."/>
            <person name="Mandapat C."/>
            <person name="Jackson L."/>
            <person name="Mathew T."/>
            <person name="Pu L."/>
            <person name="Thornton R."/>
            <person name="Saada N."/>
            <person name="Wilczek-Boney K.B."/>
            <person name="Lee S."/>
            <person name="Kovar C."/>
            <person name="Wu Y."/>
            <person name="Scherer S.E."/>
            <person name="Worley K.C."/>
            <person name="Muzny D.M."/>
            <person name="Gibbs R."/>
        </authorList>
    </citation>
    <scope>NUCLEOTIDE SEQUENCE</scope>
    <source>
        <strain evidence="3">Brora</strain>
    </source>
</reference>
<dbReference type="Pfam" id="PF04083">
    <property type="entry name" value="Abhydro_lipase"/>
    <property type="match status" value="1"/>
</dbReference>
<dbReference type="AlphaFoldDB" id="T1JHI9"/>
<organism evidence="2 3">
    <name type="scientific">Strigamia maritima</name>
    <name type="common">European centipede</name>
    <name type="synonym">Geophilus maritimus</name>
    <dbReference type="NCBI Taxonomy" id="126957"/>
    <lineage>
        <taxon>Eukaryota</taxon>
        <taxon>Metazoa</taxon>
        <taxon>Ecdysozoa</taxon>
        <taxon>Arthropoda</taxon>
        <taxon>Myriapoda</taxon>
        <taxon>Chilopoda</taxon>
        <taxon>Pleurostigmophora</taxon>
        <taxon>Geophilomorpha</taxon>
        <taxon>Linotaeniidae</taxon>
        <taxon>Strigamia</taxon>
    </lineage>
</organism>
<name>T1JHI9_STRMM</name>
<evidence type="ECO:0000313" key="2">
    <source>
        <dbReference type="EnsemblMetazoa" id="SMAR013320-PA"/>
    </source>
</evidence>
<reference evidence="2" key="2">
    <citation type="submission" date="2015-02" db="UniProtKB">
        <authorList>
            <consortium name="EnsemblMetazoa"/>
        </authorList>
    </citation>
    <scope>IDENTIFICATION</scope>
</reference>
<protein>
    <recommendedName>
        <fullName evidence="1">Partial AB-hydrolase lipase domain-containing protein</fullName>
    </recommendedName>
</protein>
<dbReference type="InterPro" id="IPR006693">
    <property type="entry name" value="AB_hydrolase_lipase"/>
</dbReference>
<feature type="domain" description="Partial AB-hydrolase lipase" evidence="1">
    <location>
        <begin position="61"/>
        <end position="94"/>
    </location>
</feature>
<dbReference type="InterPro" id="IPR029058">
    <property type="entry name" value="AB_hydrolase_fold"/>
</dbReference>
<proteinExistence type="predicted"/>
<dbReference type="Gene3D" id="3.40.50.1820">
    <property type="entry name" value="alpha/beta hydrolase"/>
    <property type="match status" value="1"/>
</dbReference>
<accession>T1JHI9</accession>